<evidence type="ECO:0000256" key="5">
    <source>
        <dbReference type="SAM" id="MobiDB-lite"/>
    </source>
</evidence>
<keyword evidence="3 6" id="KW-1133">Transmembrane helix</keyword>
<dbReference type="Pfam" id="PF04228">
    <property type="entry name" value="Zn_peptidase"/>
    <property type="match status" value="1"/>
</dbReference>
<evidence type="ECO:0000256" key="6">
    <source>
        <dbReference type="SAM" id="Phobius"/>
    </source>
</evidence>
<feature type="compositionally biased region" description="Basic and acidic residues" evidence="5">
    <location>
        <begin position="1"/>
        <end position="16"/>
    </location>
</feature>
<evidence type="ECO:0000256" key="2">
    <source>
        <dbReference type="ARBA" id="ARBA00022692"/>
    </source>
</evidence>
<comment type="caution">
    <text evidence="7">The sequence shown here is derived from an EMBL/GenBank/DDBJ whole genome shotgun (WGS) entry which is preliminary data.</text>
</comment>
<evidence type="ECO:0000313" key="8">
    <source>
        <dbReference type="Proteomes" id="UP000297834"/>
    </source>
</evidence>
<evidence type="ECO:0000313" key="7">
    <source>
        <dbReference type="EMBL" id="TEU27315.1"/>
    </source>
</evidence>
<sequence length="313" mass="34260">MRWKGRRESNQVEDLRGNSGSGLGGGVGPLALMGIFSRLGIKGTIVVVILGLIVWKVFGINPLAMLGGQPATQQVSQPYQESAEDAQTRQMVSVILADTEDTWQQIFASAGKQYQKPTLVLFRNGVQSGCGAAQSAMGPFYCPADQKVYIDLSFFQQMRQQMGISGDQQNSTETANTNQAGDFAEAYVIAHEVGHHVQNLLGISSQVQQARQQASETQGNALSVRQELQADCYAGVWAHHNQQRTQFLQAGDVEEAMDAAHKIGDDYLQKQARGYVVPDSFTHGTSQQRARWFNTGLNTGDLNQCDTFNTQQL</sequence>
<dbReference type="PANTHER" id="PTHR30168">
    <property type="entry name" value="PUTATIVE MEMBRANE PROTEIN YPFJ"/>
    <property type="match status" value="1"/>
</dbReference>
<dbReference type="PANTHER" id="PTHR30168:SF0">
    <property type="entry name" value="INNER MEMBRANE PROTEIN"/>
    <property type="match status" value="1"/>
</dbReference>
<evidence type="ECO:0000256" key="3">
    <source>
        <dbReference type="ARBA" id="ARBA00022989"/>
    </source>
</evidence>
<evidence type="ECO:0000256" key="4">
    <source>
        <dbReference type="ARBA" id="ARBA00023136"/>
    </source>
</evidence>
<keyword evidence="4 6" id="KW-0472">Membrane</keyword>
<dbReference type="AlphaFoldDB" id="A0A4Y7XCG6"/>
<keyword evidence="8" id="KW-1185">Reference proteome</keyword>
<evidence type="ECO:0000256" key="1">
    <source>
        <dbReference type="ARBA" id="ARBA00004167"/>
    </source>
</evidence>
<organism evidence="7 8">
    <name type="scientific">Alkanindiges illinoisensis</name>
    <dbReference type="NCBI Taxonomy" id="197183"/>
    <lineage>
        <taxon>Bacteria</taxon>
        <taxon>Pseudomonadati</taxon>
        <taxon>Pseudomonadota</taxon>
        <taxon>Gammaproteobacteria</taxon>
        <taxon>Moraxellales</taxon>
        <taxon>Moraxellaceae</taxon>
        <taxon>Alkanindiges</taxon>
    </lineage>
</organism>
<dbReference type="STRING" id="1120977.GCA_000619845_01844"/>
<keyword evidence="2 6" id="KW-0812">Transmembrane</keyword>
<dbReference type="Proteomes" id="UP000297834">
    <property type="component" value="Unassembled WGS sequence"/>
</dbReference>
<gene>
    <name evidence="7" type="ORF">E2B99_06760</name>
</gene>
<dbReference type="GO" id="GO:0016020">
    <property type="term" value="C:membrane"/>
    <property type="evidence" value="ECO:0007669"/>
    <property type="project" value="UniProtKB-SubCell"/>
</dbReference>
<feature type="region of interest" description="Disordered" evidence="5">
    <location>
        <begin position="1"/>
        <end position="20"/>
    </location>
</feature>
<reference evidence="7 8" key="1">
    <citation type="submission" date="2019-03" db="EMBL/GenBank/DDBJ databases">
        <title>Alkanindiges illinoisensis: a potential pathogenic isolated from ascites of a gastric cancer patient with abdominal metastasis.</title>
        <authorList>
            <person name="Hu X."/>
            <person name="Yang B."/>
            <person name="Yan X."/>
            <person name="Lin L."/>
            <person name="Zhao H."/>
            <person name="Zhou F."/>
            <person name="Su B."/>
            <person name="Chen J."/>
            <person name="Rui Y."/>
            <person name="Wang Q."/>
            <person name="Zheng L."/>
        </authorList>
    </citation>
    <scope>NUCLEOTIDE SEQUENCE [LARGE SCALE GENOMIC DNA]</scope>
    <source>
        <strain evidence="7 8">NFYY 23406</strain>
    </source>
</reference>
<comment type="subcellular location">
    <subcellularLocation>
        <location evidence="1">Membrane</location>
        <topology evidence="1">Single-pass membrane protein</topology>
    </subcellularLocation>
</comment>
<dbReference type="InterPro" id="IPR007343">
    <property type="entry name" value="Uncharacterised_pept_Zn_put"/>
</dbReference>
<dbReference type="RefSeq" id="WP_134244179.1">
    <property type="nucleotide sequence ID" value="NZ_SNTY01000022.1"/>
</dbReference>
<protein>
    <submittedName>
        <fullName evidence="7">Neutral zinc metallopeptidase</fullName>
    </submittedName>
</protein>
<proteinExistence type="predicted"/>
<name>A0A4Y7XCG6_9GAMM</name>
<dbReference type="EMBL" id="SNTY01000022">
    <property type="protein sequence ID" value="TEU27315.1"/>
    <property type="molecule type" value="Genomic_DNA"/>
</dbReference>
<dbReference type="OrthoDB" id="9774900at2"/>
<accession>A0A4Y7XCG6</accession>
<feature type="transmembrane region" description="Helical" evidence="6">
    <location>
        <begin position="39"/>
        <end position="58"/>
    </location>
</feature>